<dbReference type="OrthoDB" id="415454at2759"/>
<protein>
    <recommendedName>
        <fullName evidence="1">CSD domain-containing protein</fullName>
    </recommendedName>
</protein>
<proteinExistence type="predicted"/>
<dbReference type="Gene3D" id="2.40.50.140">
    <property type="entry name" value="Nucleic acid-binding proteins"/>
    <property type="match status" value="1"/>
</dbReference>
<dbReference type="EMBL" id="CAJNJA010086964">
    <property type="protein sequence ID" value="CAE7938730.1"/>
    <property type="molecule type" value="Genomic_DNA"/>
</dbReference>
<gene>
    <name evidence="2" type="ORF">SNEC2469_LOCUS33273</name>
</gene>
<dbReference type="Proteomes" id="UP000601435">
    <property type="component" value="Unassembled WGS sequence"/>
</dbReference>
<dbReference type="InterPro" id="IPR002059">
    <property type="entry name" value="CSP_DNA-bd"/>
</dbReference>
<feature type="domain" description="CSD" evidence="1">
    <location>
        <begin position="80"/>
        <end position="146"/>
    </location>
</feature>
<dbReference type="SUPFAM" id="SSF50249">
    <property type="entry name" value="Nucleic acid-binding proteins"/>
    <property type="match status" value="1"/>
</dbReference>
<dbReference type="GO" id="GO:0003676">
    <property type="term" value="F:nucleic acid binding"/>
    <property type="evidence" value="ECO:0007669"/>
    <property type="project" value="InterPro"/>
</dbReference>
<organism evidence="2 3">
    <name type="scientific">Symbiodinium necroappetens</name>
    <dbReference type="NCBI Taxonomy" id="1628268"/>
    <lineage>
        <taxon>Eukaryota</taxon>
        <taxon>Sar</taxon>
        <taxon>Alveolata</taxon>
        <taxon>Dinophyceae</taxon>
        <taxon>Suessiales</taxon>
        <taxon>Symbiodiniaceae</taxon>
        <taxon>Symbiodinium</taxon>
    </lineage>
</organism>
<accession>A0A813C8Y1</accession>
<name>A0A813C8Y1_9DINO</name>
<evidence type="ECO:0000259" key="1">
    <source>
        <dbReference type="PROSITE" id="PS51857"/>
    </source>
</evidence>
<dbReference type="SMART" id="SM00357">
    <property type="entry name" value="CSP"/>
    <property type="match status" value="1"/>
</dbReference>
<dbReference type="InterPro" id="IPR011129">
    <property type="entry name" value="CSD"/>
</dbReference>
<dbReference type="AlphaFoldDB" id="A0A813C8Y1"/>
<sequence length="445" mass="46989">MQVPGMAGGLPGAGPPMDMAMAMGPLGQGADMGMGMAVPGMPMGKGDPMIMGKGDMGKFGKGAKGFSANAQPDVQQVLGAYIGQIKSFNATHGFGFIVCEGLQQQGFMQDVYLHHNQIGECQPGQMVSFTAYLNKKGQPQAMDLKDVGSRVTRKSCEIMELPECRECSWDQSRCRLERGSRSGSGLAGHPGRCPPSSSFPLCFSAGAGLPIPGEDESERSDMWSDKMVEIWQSDPAPALIESQLRGPEVQLCPNEHLGDSVYCRSMLKGLCGLDDASLTTVITGVLQKRPELAPGVVNLAVPELTYVPADALTQRRASGKVGPPAATGFCIVDCPELKAVFGEDVLVHMNQVGTIPPGTEVNFAILLNQEMRPQAFDLQPIGPIPRGKGTGKGKACGFRKGGLLNAAGWWGASEDKLLPTTQSVPVHAARSDAAIRTGIDFSPSS</sequence>
<keyword evidence="3" id="KW-1185">Reference proteome</keyword>
<evidence type="ECO:0000313" key="2">
    <source>
        <dbReference type="EMBL" id="CAE7938730.1"/>
    </source>
</evidence>
<evidence type="ECO:0000313" key="3">
    <source>
        <dbReference type="Proteomes" id="UP000601435"/>
    </source>
</evidence>
<comment type="caution">
    <text evidence="2">The sequence shown here is derived from an EMBL/GenBank/DDBJ whole genome shotgun (WGS) entry which is preliminary data.</text>
</comment>
<dbReference type="InterPro" id="IPR012340">
    <property type="entry name" value="NA-bd_OB-fold"/>
</dbReference>
<dbReference type="PROSITE" id="PS51857">
    <property type="entry name" value="CSD_2"/>
    <property type="match status" value="1"/>
</dbReference>
<reference evidence="2" key="1">
    <citation type="submission" date="2021-02" db="EMBL/GenBank/DDBJ databases">
        <authorList>
            <person name="Dougan E. K."/>
            <person name="Rhodes N."/>
            <person name="Thang M."/>
            <person name="Chan C."/>
        </authorList>
    </citation>
    <scope>NUCLEOTIDE SEQUENCE</scope>
</reference>